<dbReference type="Proteomes" id="UP000054359">
    <property type="component" value="Unassembled WGS sequence"/>
</dbReference>
<evidence type="ECO:0000313" key="2">
    <source>
        <dbReference type="EMBL" id="KFM83609.1"/>
    </source>
</evidence>
<keyword evidence="1" id="KW-0812">Transmembrane</keyword>
<evidence type="ECO:0000313" key="3">
    <source>
        <dbReference type="Proteomes" id="UP000054359"/>
    </source>
</evidence>
<proteinExistence type="predicted"/>
<name>A0A087V1X0_STEMI</name>
<feature type="non-terminal residue" evidence="2">
    <location>
        <position position="68"/>
    </location>
</feature>
<dbReference type="AlphaFoldDB" id="A0A087V1X0"/>
<feature type="transmembrane region" description="Helical" evidence="1">
    <location>
        <begin position="36"/>
        <end position="55"/>
    </location>
</feature>
<keyword evidence="3" id="KW-1185">Reference proteome</keyword>
<keyword evidence="1" id="KW-1133">Transmembrane helix</keyword>
<dbReference type="EMBL" id="KL868934">
    <property type="protein sequence ID" value="KFM83609.1"/>
    <property type="molecule type" value="Genomic_DNA"/>
</dbReference>
<accession>A0A087V1X0</accession>
<organism evidence="2 3">
    <name type="scientific">Stegodyphus mimosarum</name>
    <name type="common">African social velvet spider</name>
    <dbReference type="NCBI Taxonomy" id="407821"/>
    <lineage>
        <taxon>Eukaryota</taxon>
        <taxon>Metazoa</taxon>
        <taxon>Ecdysozoa</taxon>
        <taxon>Arthropoda</taxon>
        <taxon>Chelicerata</taxon>
        <taxon>Arachnida</taxon>
        <taxon>Araneae</taxon>
        <taxon>Araneomorphae</taxon>
        <taxon>Entelegynae</taxon>
        <taxon>Eresoidea</taxon>
        <taxon>Eresidae</taxon>
        <taxon>Stegodyphus</taxon>
    </lineage>
</organism>
<gene>
    <name evidence="2" type="ORF">X975_08669</name>
</gene>
<protein>
    <submittedName>
        <fullName evidence="2">Uncharacterized protein</fullName>
    </submittedName>
</protein>
<sequence length="68" mass="7791">MKELSIKKYTQSIEKLNSWSNSCSASPMKMKCCKMLIVNVILQRSMTFLLTYFALEDNHIIISLSTGQ</sequence>
<evidence type="ECO:0000256" key="1">
    <source>
        <dbReference type="SAM" id="Phobius"/>
    </source>
</evidence>
<reference evidence="2 3" key="1">
    <citation type="submission" date="2013-11" db="EMBL/GenBank/DDBJ databases">
        <title>Genome sequencing of Stegodyphus mimosarum.</title>
        <authorList>
            <person name="Bechsgaard J."/>
        </authorList>
    </citation>
    <scope>NUCLEOTIDE SEQUENCE [LARGE SCALE GENOMIC DNA]</scope>
</reference>
<keyword evidence="1" id="KW-0472">Membrane</keyword>